<keyword evidence="1" id="KW-1133">Transmembrane helix</keyword>
<protein>
    <submittedName>
        <fullName evidence="2">Uncharacterized protein</fullName>
    </submittedName>
</protein>
<dbReference type="EMBL" id="JBHUIT010000006">
    <property type="protein sequence ID" value="MFD2256322.1"/>
    <property type="molecule type" value="Genomic_DNA"/>
</dbReference>
<proteinExistence type="predicted"/>
<reference evidence="3" key="1">
    <citation type="journal article" date="2019" name="Int. J. Syst. Evol. Microbiol.">
        <title>The Global Catalogue of Microorganisms (GCM) 10K type strain sequencing project: providing services to taxonomists for standard genome sequencing and annotation.</title>
        <authorList>
            <consortium name="The Broad Institute Genomics Platform"/>
            <consortium name="The Broad Institute Genome Sequencing Center for Infectious Disease"/>
            <person name="Wu L."/>
            <person name="Ma J."/>
        </authorList>
    </citation>
    <scope>NUCLEOTIDE SEQUENCE [LARGE SCALE GENOMIC DNA]</scope>
    <source>
        <strain evidence="3">CGMCC 4.7106</strain>
    </source>
</reference>
<accession>A0ABW5D5G8</accession>
<evidence type="ECO:0000313" key="3">
    <source>
        <dbReference type="Proteomes" id="UP001597375"/>
    </source>
</evidence>
<feature type="transmembrane region" description="Helical" evidence="1">
    <location>
        <begin position="90"/>
        <end position="112"/>
    </location>
</feature>
<feature type="transmembrane region" description="Helical" evidence="1">
    <location>
        <begin position="12"/>
        <end position="34"/>
    </location>
</feature>
<sequence length="156" mass="17039">MSKKWKNEEHPHLGLAIFATGVMSLALAAGLQYLGLVARLDRALASWFSPSSLGMMERGIHPLLLWCSTAFLAFGLAAVMLNIPGSWRRLLIWAMTVVLTFCWGPVLVLSAYKPEIGVAIIAIIWSGICSMVYAVNHILPVDKADNQGKEMADGTR</sequence>
<feature type="transmembrane region" description="Helical" evidence="1">
    <location>
        <begin position="63"/>
        <end position="83"/>
    </location>
</feature>
<evidence type="ECO:0000313" key="2">
    <source>
        <dbReference type="EMBL" id="MFD2256322.1"/>
    </source>
</evidence>
<dbReference type="RefSeq" id="WP_386819457.1">
    <property type="nucleotide sequence ID" value="NZ_JBHUIT010000006.1"/>
</dbReference>
<evidence type="ECO:0000256" key="1">
    <source>
        <dbReference type="SAM" id="Phobius"/>
    </source>
</evidence>
<name>A0ABW5D5G8_9BACT</name>
<keyword evidence="1" id="KW-0812">Transmembrane</keyword>
<dbReference type="Proteomes" id="UP001597375">
    <property type="component" value="Unassembled WGS sequence"/>
</dbReference>
<feature type="transmembrane region" description="Helical" evidence="1">
    <location>
        <begin position="118"/>
        <end position="139"/>
    </location>
</feature>
<keyword evidence="3" id="KW-1185">Reference proteome</keyword>
<keyword evidence="1" id="KW-0472">Membrane</keyword>
<gene>
    <name evidence="2" type="ORF">ACFSSA_06525</name>
</gene>
<comment type="caution">
    <text evidence="2">The sequence shown here is derived from an EMBL/GenBank/DDBJ whole genome shotgun (WGS) entry which is preliminary data.</text>
</comment>
<organism evidence="2 3">
    <name type="scientific">Luteolibacter algae</name>
    <dbReference type="NCBI Taxonomy" id="454151"/>
    <lineage>
        <taxon>Bacteria</taxon>
        <taxon>Pseudomonadati</taxon>
        <taxon>Verrucomicrobiota</taxon>
        <taxon>Verrucomicrobiia</taxon>
        <taxon>Verrucomicrobiales</taxon>
        <taxon>Verrucomicrobiaceae</taxon>
        <taxon>Luteolibacter</taxon>
    </lineage>
</organism>